<dbReference type="EMBL" id="GBXM01043806">
    <property type="protein sequence ID" value="JAH64771.1"/>
    <property type="molecule type" value="Transcribed_RNA"/>
</dbReference>
<name>A0A0E9UG80_ANGAN</name>
<reference evidence="1" key="1">
    <citation type="submission" date="2014-11" db="EMBL/GenBank/DDBJ databases">
        <authorList>
            <person name="Amaro Gonzalez C."/>
        </authorList>
    </citation>
    <scope>NUCLEOTIDE SEQUENCE</scope>
</reference>
<evidence type="ECO:0000313" key="1">
    <source>
        <dbReference type="EMBL" id="JAH64771.1"/>
    </source>
</evidence>
<dbReference type="AlphaFoldDB" id="A0A0E9UG80"/>
<organism evidence="1">
    <name type="scientific">Anguilla anguilla</name>
    <name type="common">European freshwater eel</name>
    <name type="synonym">Muraena anguilla</name>
    <dbReference type="NCBI Taxonomy" id="7936"/>
    <lineage>
        <taxon>Eukaryota</taxon>
        <taxon>Metazoa</taxon>
        <taxon>Chordata</taxon>
        <taxon>Craniata</taxon>
        <taxon>Vertebrata</taxon>
        <taxon>Euteleostomi</taxon>
        <taxon>Actinopterygii</taxon>
        <taxon>Neopterygii</taxon>
        <taxon>Teleostei</taxon>
        <taxon>Anguilliformes</taxon>
        <taxon>Anguillidae</taxon>
        <taxon>Anguilla</taxon>
    </lineage>
</organism>
<accession>A0A0E9UG80</accession>
<reference evidence="1" key="2">
    <citation type="journal article" date="2015" name="Fish Shellfish Immunol.">
        <title>Early steps in the European eel (Anguilla anguilla)-Vibrio vulnificus interaction in the gills: Role of the RtxA13 toxin.</title>
        <authorList>
            <person name="Callol A."/>
            <person name="Pajuelo D."/>
            <person name="Ebbesson L."/>
            <person name="Teles M."/>
            <person name="MacKenzie S."/>
            <person name="Amaro C."/>
        </authorList>
    </citation>
    <scope>NUCLEOTIDE SEQUENCE</scope>
</reference>
<proteinExistence type="predicted"/>
<protein>
    <submittedName>
        <fullName evidence="1">Uncharacterized protein</fullName>
    </submittedName>
</protein>
<sequence length="19" mass="2234">MHCLKDRADLYSYSCDSLL</sequence>